<dbReference type="EMBL" id="FWWW01000075">
    <property type="protein sequence ID" value="SMB97044.1"/>
    <property type="molecule type" value="Genomic_DNA"/>
</dbReference>
<reference evidence="2 3" key="1">
    <citation type="submission" date="2017-04" db="EMBL/GenBank/DDBJ databases">
        <authorList>
            <person name="Afonso C.L."/>
            <person name="Miller P.J."/>
            <person name="Scott M.A."/>
            <person name="Spackman E."/>
            <person name="Goraichik I."/>
            <person name="Dimitrov K.M."/>
            <person name="Suarez D.L."/>
            <person name="Swayne D.E."/>
        </authorList>
    </citation>
    <scope>NUCLEOTIDE SEQUENCE [LARGE SCALE GENOMIC DNA]</scope>
    <source>
        <strain evidence="2 3">DSM 11622</strain>
    </source>
</reference>
<dbReference type="AlphaFoldDB" id="A0A1W1VVZ5"/>
<name>A0A1W1VVZ5_9BACT</name>
<proteinExistence type="predicted"/>
<keyword evidence="3" id="KW-1185">Reference proteome</keyword>
<organism evidence="2 3">
    <name type="scientific">Hymenobacter roseosalivarius DSM 11622</name>
    <dbReference type="NCBI Taxonomy" id="645990"/>
    <lineage>
        <taxon>Bacteria</taxon>
        <taxon>Pseudomonadati</taxon>
        <taxon>Bacteroidota</taxon>
        <taxon>Cytophagia</taxon>
        <taxon>Cytophagales</taxon>
        <taxon>Hymenobacteraceae</taxon>
        <taxon>Hymenobacter</taxon>
    </lineage>
</organism>
<gene>
    <name evidence="2" type="ORF">SAMN00120144_0268</name>
</gene>
<dbReference type="OrthoDB" id="883733at2"/>
<dbReference type="Proteomes" id="UP000192266">
    <property type="component" value="Unassembled WGS sequence"/>
</dbReference>
<dbReference type="STRING" id="645990.SAMN00120144_0268"/>
<keyword evidence="1" id="KW-0732">Signal</keyword>
<protein>
    <recommendedName>
        <fullName evidence="4">Lipocalin-like domain-containing protein</fullName>
    </recommendedName>
</protein>
<evidence type="ECO:0000313" key="2">
    <source>
        <dbReference type="EMBL" id="SMB97044.1"/>
    </source>
</evidence>
<accession>A0A1W1VVZ5</accession>
<evidence type="ECO:0000313" key="3">
    <source>
        <dbReference type="Proteomes" id="UP000192266"/>
    </source>
</evidence>
<feature type="signal peptide" evidence="1">
    <location>
        <begin position="1"/>
        <end position="19"/>
    </location>
</feature>
<dbReference type="PROSITE" id="PS51257">
    <property type="entry name" value="PROKAR_LIPOPROTEIN"/>
    <property type="match status" value="1"/>
</dbReference>
<evidence type="ECO:0008006" key="4">
    <source>
        <dbReference type="Google" id="ProtNLM"/>
    </source>
</evidence>
<feature type="chain" id="PRO_5012438763" description="Lipocalin-like domain-containing protein" evidence="1">
    <location>
        <begin position="20"/>
        <end position="147"/>
    </location>
</feature>
<evidence type="ECO:0000256" key="1">
    <source>
        <dbReference type="SAM" id="SignalP"/>
    </source>
</evidence>
<dbReference type="RefSeq" id="WP_084446387.1">
    <property type="nucleotide sequence ID" value="NZ_FWWW01000075.1"/>
</dbReference>
<sequence length="147" mass="16610">MRIFTLTLLTVLVAMVLGACTENVGDLMTLNPEGPTGPLYGRSWYNSHEAHPGDTVIYRPQGYIMPPGVPRYGPVYLDGLRFDKDGQFTFYTFGPADAPEAHVGRWASMQENQDILTMTLDNAELRPPFRLRVLRVENDKLVVLRLR</sequence>